<dbReference type="GO" id="GO:0006614">
    <property type="term" value="P:SRP-dependent cotranslational protein targeting to membrane"/>
    <property type="evidence" value="ECO:0007669"/>
    <property type="project" value="InterPro"/>
</dbReference>
<dbReference type="Proteomes" id="UP000030321">
    <property type="component" value="Unassembled WGS sequence"/>
</dbReference>
<dbReference type="Pfam" id="PF01656">
    <property type="entry name" value="CbiA"/>
    <property type="match status" value="1"/>
</dbReference>
<organism evidence="4 5">
    <name type="scientific">Microcystis aeruginosa NIES-44</name>
    <dbReference type="NCBI Taxonomy" id="449439"/>
    <lineage>
        <taxon>Bacteria</taxon>
        <taxon>Bacillati</taxon>
        <taxon>Cyanobacteriota</taxon>
        <taxon>Cyanophyceae</taxon>
        <taxon>Oscillatoriophycideae</taxon>
        <taxon>Chroococcales</taxon>
        <taxon>Microcystaceae</taxon>
        <taxon>Microcystis</taxon>
    </lineage>
</organism>
<dbReference type="InterPro" id="IPR050678">
    <property type="entry name" value="DNA_Partitioning_ATPase"/>
</dbReference>
<protein>
    <submittedName>
        <fullName evidence="4">Chromosome (Plasmid) partitioning protein ParA</fullName>
    </submittedName>
</protein>
<evidence type="ECO:0000256" key="2">
    <source>
        <dbReference type="ARBA" id="ARBA00023134"/>
    </source>
</evidence>
<dbReference type="GO" id="GO:0005525">
    <property type="term" value="F:GTP binding"/>
    <property type="evidence" value="ECO:0007669"/>
    <property type="project" value="UniProtKB-KW"/>
</dbReference>
<sequence length="198" mass="21903">MIISVVALKGGVGKTTTSIHLAAYFQEKAPTLLIDADKNRSALHWSREDTLPFMVASQAGATGLVKQYTHIIVDTQARPEPDELKDLAQGSDLLILPTTPNHLDIDVAIKAVELLSTMTDNYRVLLTQVDSRTKTGREARKALEEAKLPVFKREIPRLVAFERAAEKGVIVKDYPDSRANFGWLCYQAVGKEILSLMT</sequence>
<dbReference type="Gene3D" id="3.40.50.300">
    <property type="entry name" value="P-loop containing nucleotide triphosphate hydrolases"/>
    <property type="match status" value="1"/>
</dbReference>
<evidence type="ECO:0000313" key="4">
    <source>
        <dbReference type="EMBL" id="GAL93345.1"/>
    </source>
</evidence>
<feature type="domain" description="SRP54-type proteins GTP-binding" evidence="3">
    <location>
        <begin position="3"/>
        <end position="157"/>
    </location>
</feature>
<evidence type="ECO:0000256" key="1">
    <source>
        <dbReference type="ARBA" id="ARBA00022741"/>
    </source>
</evidence>
<reference evidence="5" key="1">
    <citation type="journal article" date="2015" name="Genome">
        <title>Whole Genome Sequence of the Non-Microcystin-Producing Microcystis aeruginosa Strain NIES-44.</title>
        <authorList>
            <person name="Okano K."/>
            <person name="Miyata N."/>
            <person name="Ozaki Y."/>
        </authorList>
    </citation>
    <scope>NUCLEOTIDE SEQUENCE [LARGE SCALE GENOMIC DNA]</scope>
    <source>
        <strain evidence="5">NIES-44</strain>
    </source>
</reference>
<accession>A0A0A1VUE7</accession>
<dbReference type="InterPro" id="IPR002586">
    <property type="entry name" value="CobQ/CobB/MinD/ParA_Nub-bd_dom"/>
</dbReference>
<keyword evidence="2" id="KW-0342">GTP-binding</keyword>
<evidence type="ECO:0000313" key="5">
    <source>
        <dbReference type="Proteomes" id="UP000030321"/>
    </source>
</evidence>
<dbReference type="AlphaFoldDB" id="A0A0A1VUE7"/>
<name>A0A0A1VUE7_MICAE</name>
<gene>
    <name evidence="4" type="ORF">N44_02032</name>
</gene>
<dbReference type="InterPro" id="IPR000897">
    <property type="entry name" value="SRP54_GTPase_dom"/>
</dbReference>
<dbReference type="CDD" id="cd02042">
    <property type="entry name" value="ParAB_family"/>
    <property type="match status" value="1"/>
</dbReference>
<comment type="caution">
    <text evidence="4">The sequence shown here is derived from an EMBL/GenBank/DDBJ whole genome shotgun (WGS) entry which is preliminary data.</text>
</comment>
<dbReference type="RefSeq" id="WP_045359064.1">
    <property type="nucleotide sequence ID" value="NZ_BBPA01000037.1"/>
</dbReference>
<dbReference type="SMART" id="SM00962">
    <property type="entry name" value="SRP54"/>
    <property type="match status" value="1"/>
</dbReference>
<dbReference type="EMBL" id="BBPA01000037">
    <property type="protein sequence ID" value="GAL93345.1"/>
    <property type="molecule type" value="Genomic_DNA"/>
</dbReference>
<dbReference type="SUPFAM" id="SSF52540">
    <property type="entry name" value="P-loop containing nucleoside triphosphate hydrolases"/>
    <property type="match status" value="1"/>
</dbReference>
<evidence type="ECO:0000259" key="3">
    <source>
        <dbReference type="SMART" id="SM00962"/>
    </source>
</evidence>
<dbReference type="PANTHER" id="PTHR13696">
    <property type="entry name" value="P-LOOP CONTAINING NUCLEOSIDE TRIPHOSPHATE HYDROLASE"/>
    <property type="match status" value="1"/>
</dbReference>
<keyword evidence="1" id="KW-0547">Nucleotide-binding</keyword>
<dbReference type="InterPro" id="IPR027417">
    <property type="entry name" value="P-loop_NTPase"/>
</dbReference>
<proteinExistence type="predicted"/>
<dbReference type="PANTHER" id="PTHR13696:SF96">
    <property type="entry name" value="COBQ_COBB_MIND_PARA NUCLEOTIDE BINDING DOMAIN-CONTAINING PROTEIN"/>
    <property type="match status" value="1"/>
</dbReference>
<dbReference type="PIRSF" id="PIRSF009320">
    <property type="entry name" value="Nuc_binding_HP_1000"/>
    <property type="match status" value="1"/>
</dbReference>